<evidence type="ECO:0008006" key="3">
    <source>
        <dbReference type="Google" id="ProtNLM"/>
    </source>
</evidence>
<dbReference type="STRING" id="1076256.A0A2H3B2L1"/>
<evidence type="ECO:0000313" key="2">
    <source>
        <dbReference type="Proteomes" id="UP000218334"/>
    </source>
</evidence>
<dbReference type="Proteomes" id="UP000218334">
    <property type="component" value="Unassembled WGS sequence"/>
</dbReference>
<evidence type="ECO:0000313" key="1">
    <source>
        <dbReference type="EMBL" id="PBK65105.1"/>
    </source>
</evidence>
<keyword evidence="2" id="KW-1185">Reference proteome</keyword>
<organism evidence="1 2">
    <name type="scientific">Armillaria solidipes</name>
    <dbReference type="NCBI Taxonomy" id="1076256"/>
    <lineage>
        <taxon>Eukaryota</taxon>
        <taxon>Fungi</taxon>
        <taxon>Dikarya</taxon>
        <taxon>Basidiomycota</taxon>
        <taxon>Agaricomycotina</taxon>
        <taxon>Agaricomycetes</taxon>
        <taxon>Agaricomycetidae</taxon>
        <taxon>Agaricales</taxon>
        <taxon>Marasmiineae</taxon>
        <taxon>Physalacriaceae</taxon>
        <taxon>Armillaria</taxon>
    </lineage>
</organism>
<protein>
    <recommendedName>
        <fullName evidence="3">DUF4939 domain-containing protein</fullName>
    </recommendedName>
</protein>
<proteinExistence type="predicted"/>
<accession>A0A2H3B2L1</accession>
<dbReference type="EMBL" id="KZ293447">
    <property type="protein sequence ID" value="PBK65105.1"/>
    <property type="molecule type" value="Genomic_DNA"/>
</dbReference>
<name>A0A2H3B2L1_9AGAR</name>
<gene>
    <name evidence="1" type="ORF">ARMSODRAFT_1022534</name>
</gene>
<sequence length="107" mass="12637">MGDFNDDNPHVGVKPTLLKPPRVFKGEHDDISRFLGDCQTYFEVFATYFQLPSQTVPFAASYLEGPAQKWWVHHRQQYWSNSLDDGLPPRFRYPRWGEFARILSNRF</sequence>
<dbReference type="AlphaFoldDB" id="A0A2H3B2L1"/>
<reference evidence="2" key="1">
    <citation type="journal article" date="2017" name="Nat. Ecol. Evol.">
        <title>Genome expansion and lineage-specific genetic innovations in the forest pathogenic fungi Armillaria.</title>
        <authorList>
            <person name="Sipos G."/>
            <person name="Prasanna A.N."/>
            <person name="Walter M.C."/>
            <person name="O'Connor E."/>
            <person name="Balint B."/>
            <person name="Krizsan K."/>
            <person name="Kiss B."/>
            <person name="Hess J."/>
            <person name="Varga T."/>
            <person name="Slot J."/>
            <person name="Riley R."/>
            <person name="Boka B."/>
            <person name="Rigling D."/>
            <person name="Barry K."/>
            <person name="Lee J."/>
            <person name="Mihaltcheva S."/>
            <person name="LaButti K."/>
            <person name="Lipzen A."/>
            <person name="Waldron R."/>
            <person name="Moloney N.M."/>
            <person name="Sperisen C."/>
            <person name="Kredics L."/>
            <person name="Vagvoelgyi C."/>
            <person name="Patrignani A."/>
            <person name="Fitzpatrick D."/>
            <person name="Nagy I."/>
            <person name="Doyle S."/>
            <person name="Anderson J.B."/>
            <person name="Grigoriev I.V."/>
            <person name="Gueldener U."/>
            <person name="Muensterkoetter M."/>
            <person name="Nagy L.G."/>
        </authorList>
    </citation>
    <scope>NUCLEOTIDE SEQUENCE [LARGE SCALE GENOMIC DNA]</scope>
    <source>
        <strain evidence="2">28-4</strain>
    </source>
</reference>